<dbReference type="STRING" id="873513.HMPREF6485_2170"/>
<sequence length="46" mass="5334">MDKHWLSQERKSFHINSDWAQGLLQGKSCASFHSYQSFQMTQSGKS</sequence>
<organism evidence="1 2">
    <name type="scientific">Segatella buccae ATCC 33574</name>
    <dbReference type="NCBI Taxonomy" id="873513"/>
    <lineage>
        <taxon>Bacteria</taxon>
        <taxon>Pseudomonadati</taxon>
        <taxon>Bacteroidota</taxon>
        <taxon>Bacteroidia</taxon>
        <taxon>Bacteroidales</taxon>
        <taxon>Prevotellaceae</taxon>
        <taxon>Segatella</taxon>
    </lineage>
</organism>
<evidence type="ECO:0000313" key="1">
    <source>
        <dbReference type="EMBL" id="EFU29892.1"/>
    </source>
</evidence>
<accession>E6K984</accession>
<dbReference type="Proteomes" id="UP000003112">
    <property type="component" value="Unassembled WGS sequence"/>
</dbReference>
<dbReference type="AlphaFoldDB" id="E6K984"/>
<dbReference type="EMBL" id="AEPD01000033">
    <property type="protein sequence ID" value="EFU29892.1"/>
    <property type="molecule type" value="Genomic_DNA"/>
</dbReference>
<proteinExistence type="predicted"/>
<gene>
    <name evidence="1" type="ORF">HMPREF6485_2170</name>
</gene>
<reference evidence="1 2" key="1">
    <citation type="submission" date="2010-10" db="EMBL/GenBank/DDBJ databases">
        <authorList>
            <person name="Muzny D."/>
            <person name="Qin X."/>
            <person name="Deng J."/>
            <person name="Jiang H."/>
            <person name="Liu Y."/>
            <person name="Qu J."/>
            <person name="Song X.-Z."/>
            <person name="Zhang L."/>
            <person name="Thornton R."/>
            <person name="Coyle M."/>
            <person name="Francisco L."/>
            <person name="Jackson L."/>
            <person name="Javaid M."/>
            <person name="Korchina V."/>
            <person name="Kovar C."/>
            <person name="Mata R."/>
            <person name="Mathew T."/>
            <person name="Ngo R."/>
            <person name="Nguyen L."/>
            <person name="Nguyen N."/>
            <person name="Okwuonu G."/>
            <person name="Ongeri F."/>
            <person name="Pham C."/>
            <person name="Simmons D."/>
            <person name="Wilczek-Boney K."/>
            <person name="Hale W."/>
            <person name="Jakkamsetti A."/>
            <person name="Pham P."/>
            <person name="Ruth R."/>
            <person name="San Lucas F."/>
            <person name="Warren J."/>
            <person name="Zhang J."/>
            <person name="Zhao Z."/>
            <person name="Zhou C."/>
            <person name="Zhu D."/>
            <person name="Lee S."/>
            <person name="Bess C."/>
            <person name="Blankenburg K."/>
            <person name="Forbes L."/>
            <person name="Fu Q."/>
            <person name="Gubbala S."/>
            <person name="Hirani K."/>
            <person name="Jayaseelan J.C."/>
            <person name="Lara F."/>
            <person name="Munidasa M."/>
            <person name="Palculict T."/>
            <person name="Patil S."/>
            <person name="Pu L.-L."/>
            <person name="Saada N."/>
            <person name="Tang L."/>
            <person name="Weissenberger G."/>
            <person name="Zhu Y."/>
            <person name="Hemphill L."/>
            <person name="Shang Y."/>
            <person name="Youmans B."/>
            <person name="Ayvaz T."/>
            <person name="Ross M."/>
            <person name="Santibanez J."/>
            <person name="Aqrawi P."/>
            <person name="Gross S."/>
            <person name="Joshi V."/>
            <person name="Fowler G."/>
            <person name="Nazareth L."/>
            <person name="Reid J."/>
            <person name="Worley K."/>
            <person name="Petrosino J."/>
            <person name="Highlander S."/>
            <person name="Gibbs R."/>
        </authorList>
    </citation>
    <scope>NUCLEOTIDE SEQUENCE [LARGE SCALE GENOMIC DNA]</scope>
    <source>
        <strain evidence="1 2">ATCC 33574</strain>
    </source>
</reference>
<evidence type="ECO:0000313" key="2">
    <source>
        <dbReference type="Proteomes" id="UP000003112"/>
    </source>
</evidence>
<keyword evidence="2" id="KW-1185">Reference proteome</keyword>
<name>E6K984_9BACT</name>
<dbReference type="HOGENOM" id="CLU_3187265_0_0_10"/>
<protein>
    <submittedName>
        <fullName evidence="1">Uncharacterized protein</fullName>
    </submittedName>
</protein>
<comment type="caution">
    <text evidence="1">The sequence shown here is derived from an EMBL/GenBank/DDBJ whole genome shotgun (WGS) entry which is preliminary data.</text>
</comment>